<dbReference type="Pfam" id="PF08244">
    <property type="entry name" value="Glyco_hydro_32C"/>
    <property type="match status" value="1"/>
</dbReference>
<dbReference type="InterPro" id="IPR018053">
    <property type="entry name" value="Glyco_hydro_32_AS"/>
</dbReference>
<proteinExistence type="inferred from homology"/>
<dbReference type="AlphaFoldDB" id="A0A1B8TXA2"/>
<evidence type="ECO:0000259" key="5">
    <source>
        <dbReference type="Pfam" id="PF00251"/>
    </source>
</evidence>
<evidence type="ECO:0000313" key="7">
    <source>
        <dbReference type="EMBL" id="OBY64212.1"/>
    </source>
</evidence>
<feature type="domain" description="Glycosyl hydrolase family 32 N-terminal" evidence="5">
    <location>
        <begin position="47"/>
        <end position="353"/>
    </location>
</feature>
<dbReference type="GO" id="GO:0005987">
    <property type="term" value="P:sucrose catabolic process"/>
    <property type="evidence" value="ECO:0007669"/>
    <property type="project" value="TreeGrafter"/>
</dbReference>
<evidence type="ECO:0000256" key="4">
    <source>
        <dbReference type="RuleBase" id="RU362110"/>
    </source>
</evidence>
<dbReference type="GO" id="GO:0004575">
    <property type="term" value="F:sucrose alpha-glucosidase activity"/>
    <property type="evidence" value="ECO:0007669"/>
    <property type="project" value="TreeGrafter"/>
</dbReference>
<gene>
    <name evidence="7" type="ORF">LPB3_07415</name>
</gene>
<evidence type="ECO:0000256" key="1">
    <source>
        <dbReference type="ARBA" id="ARBA00009902"/>
    </source>
</evidence>
<dbReference type="SMART" id="SM00640">
    <property type="entry name" value="Glyco_32"/>
    <property type="match status" value="1"/>
</dbReference>
<evidence type="ECO:0000313" key="8">
    <source>
        <dbReference type="Proteomes" id="UP000092584"/>
    </source>
</evidence>
<organism evidence="7 8">
    <name type="scientific">Polaribacter vadi</name>
    <dbReference type="NCBI Taxonomy" id="1774273"/>
    <lineage>
        <taxon>Bacteria</taxon>
        <taxon>Pseudomonadati</taxon>
        <taxon>Bacteroidota</taxon>
        <taxon>Flavobacteriia</taxon>
        <taxon>Flavobacteriales</taxon>
        <taxon>Flavobacteriaceae</taxon>
    </lineage>
</organism>
<dbReference type="Gene3D" id="2.115.10.20">
    <property type="entry name" value="Glycosyl hydrolase domain, family 43"/>
    <property type="match status" value="1"/>
</dbReference>
<dbReference type="RefSeq" id="WP_065318962.1">
    <property type="nucleotide sequence ID" value="NZ_CP017477.1"/>
</dbReference>
<dbReference type="STRING" id="1774273.LPB03_05080"/>
<evidence type="ECO:0000256" key="3">
    <source>
        <dbReference type="ARBA" id="ARBA00023295"/>
    </source>
</evidence>
<keyword evidence="8" id="KW-1185">Reference proteome</keyword>
<dbReference type="InterPro" id="IPR023296">
    <property type="entry name" value="Glyco_hydro_beta-prop_sf"/>
</dbReference>
<reference evidence="8" key="1">
    <citation type="submission" date="2016-02" db="EMBL/GenBank/DDBJ databases">
        <authorList>
            <person name="Shin S.-K."/>
            <person name="Yi H."/>
            <person name="Kim E."/>
        </authorList>
    </citation>
    <scope>NUCLEOTIDE SEQUENCE [LARGE SCALE GENOMIC DNA]</scope>
    <source>
        <strain evidence="8">LPB0003</strain>
    </source>
</reference>
<dbReference type="PANTHER" id="PTHR42800">
    <property type="entry name" value="EXOINULINASE INUD (AFU_ORTHOLOGUE AFUA_5G00480)"/>
    <property type="match status" value="1"/>
</dbReference>
<accession>A0A1B8TXA2</accession>
<protein>
    <submittedName>
        <fullName evidence="7">Glycosyl hydrolase family 32</fullName>
    </submittedName>
</protein>
<dbReference type="InterPro" id="IPR013148">
    <property type="entry name" value="Glyco_hydro_32_N"/>
</dbReference>
<comment type="caution">
    <text evidence="7">The sequence shown here is derived from an EMBL/GenBank/DDBJ whole genome shotgun (WGS) entry which is preliminary data.</text>
</comment>
<dbReference type="InterPro" id="IPR001362">
    <property type="entry name" value="Glyco_hydro_32"/>
</dbReference>
<dbReference type="Pfam" id="PF00251">
    <property type="entry name" value="Glyco_hydro_32N"/>
    <property type="match status" value="1"/>
</dbReference>
<name>A0A1B8TXA2_9FLAO</name>
<dbReference type="SUPFAM" id="SSF75005">
    <property type="entry name" value="Arabinanase/levansucrase/invertase"/>
    <property type="match status" value="1"/>
</dbReference>
<dbReference type="Proteomes" id="UP000092584">
    <property type="component" value="Unassembled WGS sequence"/>
</dbReference>
<dbReference type="PROSITE" id="PS00609">
    <property type="entry name" value="GLYCOSYL_HYDROL_F32"/>
    <property type="match status" value="1"/>
</dbReference>
<dbReference type="PROSITE" id="PS51257">
    <property type="entry name" value="PROKAR_LIPOPROTEIN"/>
    <property type="match status" value="1"/>
</dbReference>
<dbReference type="InterPro" id="IPR013189">
    <property type="entry name" value="Glyco_hydro_32_C"/>
</dbReference>
<evidence type="ECO:0000256" key="2">
    <source>
        <dbReference type="ARBA" id="ARBA00022801"/>
    </source>
</evidence>
<dbReference type="Gene3D" id="2.60.120.560">
    <property type="entry name" value="Exo-inulinase, domain 1"/>
    <property type="match status" value="1"/>
</dbReference>
<dbReference type="EMBL" id="LSFM01000022">
    <property type="protein sequence ID" value="OBY64212.1"/>
    <property type="molecule type" value="Genomic_DNA"/>
</dbReference>
<feature type="domain" description="Glycosyl hydrolase family 32 C-terminal" evidence="6">
    <location>
        <begin position="400"/>
        <end position="507"/>
    </location>
</feature>
<dbReference type="KEGG" id="pob:LPB03_05080"/>
<dbReference type="PANTHER" id="PTHR42800:SF1">
    <property type="entry name" value="EXOINULINASE INUD (AFU_ORTHOLOGUE AFUA_5G00480)"/>
    <property type="match status" value="1"/>
</dbReference>
<dbReference type="InterPro" id="IPR013320">
    <property type="entry name" value="ConA-like_dom_sf"/>
</dbReference>
<sequence length="513" mass="59148">MKKIELLLIMVLLGVGCKNATKTNKYFQSLNIKEGVEVVEKYRPKFHFTPEENWMNDPNGLVYSKGFYHLFYQYYPDGIVWGPMHWGHAKSKNLLNWEHMPIALYPDKLGYIFSGSAVIDKNNSAGFGKDAMIAIFTYHDPVKEKEGRIDYQTQGIAFSLDDGLTWKKYDQNPVINNPGIRDFRDPKVFWNEDKLVWQLVLVAKDHVQIYDSKNLKQWTKISEFRFQDKPALGVWECPDLFKLKVNGTNKEKWVLIISHGGESAPNGGSGTRYFVGDYDGTTFTTDQKESQWIDYGTDNYAGVTYNNIPGNKRIFIGWMSNWNYANETPTKKWRSAMTIPRELKLIKKNENFLVKSEIIENFQTLSTEVLKEEVLGDFPYNFQYQNLQQSKISFDAIVENKLEIVLSNTKKEKYIISYNKVTGVFAIDRSKSGKVDFNKNYKNAAIQEMTIGNVDKLSLDIVLDASSIEIFINQGEYVMTTQIFPTKDFTNFKINHSSISSIQNAKIKSIKLN</sequence>
<comment type="similarity">
    <text evidence="1 4">Belongs to the glycosyl hydrolase 32 family.</text>
</comment>
<keyword evidence="2 4" id="KW-0378">Hydrolase</keyword>
<evidence type="ECO:0000259" key="6">
    <source>
        <dbReference type="Pfam" id="PF08244"/>
    </source>
</evidence>
<dbReference type="SUPFAM" id="SSF49899">
    <property type="entry name" value="Concanavalin A-like lectins/glucanases"/>
    <property type="match status" value="1"/>
</dbReference>
<dbReference type="GO" id="GO:0005737">
    <property type="term" value="C:cytoplasm"/>
    <property type="evidence" value="ECO:0007669"/>
    <property type="project" value="TreeGrafter"/>
</dbReference>
<dbReference type="CDD" id="cd18622">
    <property type="entry name" value="GH32_Inu-like"/>
    <property type="match status" value="1"/>
</dbReference>
<dbReference type="OrthoDB" id="9759709at2"/>
<keyword evidence="3 4" id="KW-0326">Glycosidase</keyword>